<evidence type="ECO:0000256" key="1">
    <source>
        <dbReference type="SAM" id="MobiDB-lite"/>
    </source>
</evidence>
<dbReference type="InterPro" id="IPR056146">
    <property type="entry name" value="DUF7729"/>
</dbReference>
<feature type="domain" description="DUF7729" evidence="2">
    <location>
        <begin position="53"/>
        <end position="257"/>
    </location>
</feature>
<feature type="compositionally biased region" description="Polar residues" evidence="1">
    <location>
        <begin position="33"/>
        <end position="45"/>
    </location>
</feature>
<proteinExistence type="predicted"/>
<keyword evidence="4" id="KW-1185">Reference proteome</keyword>
<dbReference type="AlphaFoldDB" id="A0A9P4S8J3"/>
<accession>A0A9P4S8J3</accession>
<comment type="caution">
    <text evidence="3">The sequence shown here is derived from an EMBL/GenBank/DDBJ whole genome shotgun (WGS) entry which is preliminary data.</text>
</comment>
<feature type="compositionally biased region" description="Low complexity" evidence="1">
    <location>
        <begin position="13"/>
        <end position="23"/>
    </location>
</feature>
<dbReference type="OrthoDB" id="2564812at2759"/>
<gene>
    <name evidence="3" type="ORF">M501DRAFT_936794</name>
</gene>
<organism evidence="3 4">
    <name type="scientific">Patellaria atrata CBS 101060</name>
    <dbReference type="NCBI Taxonomy" id="1346257"/>
    <lineage>
        <taxon>Eukaryota</taxon>
        <taxon>Fungi</taxon>
        <taxon>Dikarya</taxon>
        <taxon>Ascomycota</taxon>
        <taxon>Pezizomycotina</taxon>
        <taxon>Dothideomycetes</taxon>
        <taxon>Dothideomycetes incertae sedis</taxon>
        <taxon>Patellariales</taxon>
        <taxon>Patellariaceae</taxon>
        <taxon>Patellaria</taxon>
    </lineage>
</organism>
<feature type="region of interest" description="Disordered" evidence="1">
    <location>
        <begin position="1"/>
        <end position="45"/>
    </location>
</feature>
<dbReference type="PANTHER" id="PTHR39460:SF1">
    <property type="entry name" value="C6 TRANSCRIPTION FACTOR"/>
    <property type="match status" value="1"/>
</dbReference>
<evidence type="ECO:0000313" key="4">
    <source>
        <dbReference type="Proteomes" id="UP000799429"/>
    </source>
</evidence>
<dbReference type="Pfam" id="PF24855">
    <property type="entry name" value="DUF7729"/>
    <property type="match status" value="1"/>
</dbReference>
<evidence type="ECO:0000259" key="2">
    <source>
        <dbReference type="Pfam" id="PF24855"/>
    </source>
</evidence>
<name>A0A9P4S8J3_9PEZI</name>
<protein>
    <recommendedName>
        <fullName evidence="2">DUF7729 domain-containing protein</fullName>
    </recommendedName>
</protein>
<reference evidence="3" key="1">
    <citation type="journal article" date="2020" name="Stud. Mycol.">
        <title>101 Dothideomycetes genomes: a test case for predicting lifestyles and emergence of pathogens.</title>
        <authorList>
            <person name="Haridas S."/>
            <person name="Albert R."/>
            <person name="Binder M."/>
            <person name="Bloem J."/>
            <person name="Labutti K."/>
            <person name="Salamov A."/>
            <person name="Andreopoulos B."/>
            <person name="Baker S."/>
            <person name="Barry K."/>
            <person name="Bills G."/>
            <person name="Bluhm B."/>
            <person name="Cannon C."/>
            <person name="Castanera R."/>
            <person name="Culley D."/>
            <person name="Daum C."/>
            <person name="Ezra D."/>
            <person name="Gonzalez J."/>
            <person name="Henrissat B."/>
            <person name="Kuo A."/>
            <person name="Liang C."/>
            <person name="Lipzen A."/>
            <person name="Lutzoni F."/>
            <person name="Magnuson J."/>
            <person name="Mondo S."/>
            <person name="Nolan M."/>
            <person name="Ohm R."/>
            <person name="Pangilinan J."/>
            <person name="Park H.-J."/>
            <person name="Ramirez L."/>
            <person name="Alfaro M."/>
            <person name="Sun H."/>
            <person name="Tritt A."/>
            <person name="Yoshinaga Y."/>
            <person name="Zwiers L.-H."/>
            <person name="Turgeon B."/>
            <person name="Goodwin S."/>
            <person name="Spatafora J."/>
            <person name="Crous P."/>
            <person name="Grigoriev I."/>
        </authorList>
    </citation>
    <scope>NUCLEOTIDE SEQUENCE</scope>
    <source>
        <strain evidence="3">CBS 101060</strain>
    </source>
</reference>
<dbReference type="PANTHER" id="PTHR39460">
    <property type="entry name" value="EXPRESSED PROTEIN"/>
    <property type="match status" value="1"/>
</dbReference>
<dbReference type="EMBL" id="MU006098">
    <property type="protein sequence ID" value="KAF2837876.1"/>
    <property type="molecule type" value="Genomic_DNA"/>
</dbReference>
<dbReference type="Proteomes" id="UP000799429">
    <property type="component" value="Unassembled WGS sequence"/>
</dbReference>
<sequence>MHLEERQFEDLPESLSPTTTTRRSSQDDERPTTRPSSRTSVIAAQPTLTDTALPSPFDTNLGNNFTSPACPAFFNDFLKNSTFKSCLPISVLLRNSNSFFIATKNLVTITRTLDASCNADFRVCSALMEELGAKITDDAFCGSDFERENPMVIQAYEGFLAYQPLYQAACTRDVSGSYCFATAITNRSSISDSYPYYLPVGVAWPGGARPSCNECLKGIMRVFSDFASNKTQLIHETYQPAAQQMNIACGPEFINTTIPVKQNGSSDLHVSSSSLVTFVALLVTVFTLLL</sequence>
<evidence type="ECO:0000313" key="3">
    <source>
        <dbReference type="EMBL" id="KAF2837876.1"/>
    </source>
</evidence>